<reference evidence="5 6" key="1">
    <citation type="submission" date="2018-07" db="EMBL/GenBank/DDBJ databases">
        <title>Draft genome sequence of Ancylomarina sp. M1P.</title>
        <authorList>
            <person name="Yadav S."/>
            <person name="Villanueva L."/>
            <person name="Damste J.S.S."/>
        </authorList>
    </citation>
    <scope>NUCLEOTIDE SEQUENCE [LARGE SCALE GENOMIC DNA]</scope>
    <source>
        <strain evidence="5 6">M1P</strain>
    </source>
</reference>
<evidence type="ECO:0000259" key="4">
    <source>
        <dbReference type="Pfam" id="PF02576"/>
    </source>
</evidence>
<dbReference type="Proteomes" id="UP000285794">
    <property type="component" value="Unassembled WGS sequence"/>
</dbReference>
<evidence type="ECO:0000256" key="2">
    <source>
        <dbReference type="ARBA" id="ARBA00022517"/>
    </source>
</evidence>
<keyword evidence="6" id="KW-1185">Reference proteome</keyword>
<dbReference type="OrthoDB" id="9789702at2"/>
<dbReference type="PANTHER" id="PTHR33867">
    <property type="entry name" value="RIBOSOME MATURATION FACTOR RIMP"/>
    <property type="match status" value="1"/>
</dbReference>
<proteinExistence type="inferred from homology"/>
<dbReference type="InterPro" id="IPR035956">
    <property type="entry name" value="RimP_N_sf"/>
</dbReference>
<keyword evidence="1 3" id="KW-0963">Cytoplasm</keyword>
<accession>A0A425XYT5</accession>
<comment type="caution">
    <text evidence="5">The sequence shown here is derived from an EMBL/GenBank/DDBJ whole genome shotgun (WGS) entry which is preliminary data.</text>
</comment>
<organism evidence="5 6">
    <name type="scientific">Ancylomarina euxinus</name>
    <dbReference type="NCBI Taxonomy" id="2283627"/>
    <lineage>
        <taxon>Bacteria</taxon>
        <taxon>Pseudomonadati</taxon>
        <taxon>Bacteroidota</taxon>
        <taxon>Bacteroidia</taxon>
        <taxon>Marinilabiliales</taxon>
        <taxon>Marinifilaceae</taxon>
        <taxon>Ancylomarina</taxon>
    </lineage>
</organism>
<dbReference type="Pfam" id="PF02576">
    <property type="entry name" value="RimP_N"/>
    <property type="match status" value="1"/>
</dbReference>
<dbReference type="AlphaFoldDB" id="A0A425XYT5"/>
<sequence>MIDKKTIQGIIEKEIENSDLYLVETKVSSGNIISVMIDSLAGVPIITCIELSRAIEGHLDREVEDFELSVSSAGIGQTFQVIQQYHKNIGKDVEVLTTDGNKFIGKLLVVGENEIEVEVEELIKVEGKKKKQTVSKSLTFSFEQIKSTKDIITF</sequence>
<dbReference type="EMBL" id="QQWG01000014">
    <property type="protein sequence ID" value="RRG20305.1"/>
    <property type="molecule type" value="Genomic_DNA"/>
</dbReference>
<dbReference type="NCBIfam" id="NF002531">
    <property type="entry name" value="PRK02001.1"/>
    <property type="match status" value="1"/>
</dbReference>
<protein>
    <recommendedName>
        <fullName evidence="3">Ribosome maturation factor RimP</fullName>
    </recommendedName>
</protein>
<dbReference type="InterPro" id="IPR028989">
    <property type="entry name" value="RimP_N"/>
</dbReference>
<evidence type="ECO:0000256" key="1">
    <source>
        <dbReference type="ARBA" id="ARBA00022490"/>
    </source>
</evidence>
<evidence type="ECO:0000313" key="6">
    <source>
        <dbReference type="Proteomes" id="UP000285794"/>
    </source>
</evidence>
<comment type="subcellular location">
    <subcellularLocation>
        <location evidence="3">Cytoplasm</location>
    </subcellularLocation>
</comment>
<feature type="domain" description="Ribosome maturation factor RimP N-terminal" evidence="4">
    <location>
        <begin position="11"/>
        <end position="75"/>
    </location>
</feature>
<dbReference type="RefSeq" id="WP_125031363.1">
    <property type="nucleotide sequence ID" value="NZ_JAPXVP010000012.1"/>
</dbReference>
<name>A0A425XYT5_9BACT</name>
<comment type="function">
    <text evidence="3">Required for maturation of 30S ribosomal subunits.</text>
</comment>
<dbReference type="PANTHER" id="PTHR33867:SF1">
    <property type="entry name" value="RIBOSOME MATURATION FACTOR RIMP"/>
    <property type="match status" value="1"/>
</dbReference>
<gene>
    <name evidence="3" type="primary">rimP</name>
    <name evidence="5" type="ORF">DWB61_13225</name>
</gene>
<dbReference type="InterPro" id="IPR003728">
    <property type="entry name" value="Ribosome_maturation_RimP"/>
</dbReference>
<dbReference type="GO" id="GO:0006412">
    <property type="term" value="P:translation"/>
    <property type="evidence" value="ECO:0007669"/>
    <property type="project" value="TreeGrafter"/>
</dbReference>
<evidence type="ECO:0000256" key="3">
    <source>
        <dbReference type="HAMAP-Rule" id="MF_01077"/>
    </source>
</evidence>
<dbReference type="Gene3D" id="3.30.300.70">
    <property type="entry name" value="RimP-like superfamily, N-terminal"/>
    <property type="match status" value="1"/>
</dbReference>
<dbReference type="HAMAP" id="MF_01077">
    <property type="entry name" value="RimP"/>
    <property type="match status" value="1"/>
</dbReference>
<keyword evidence="2 3" id="KW-0690">Ribosome biogenesis</keyword>
<evidence type="ECO:0000313" key="5">
    <source>
        <dbReference type="EMBL" id="RRG20305.1"/>
    </source>
</evidence>
<dbReference type="GO" id="GO:0005829">
    <property type="term" value="C:cytosol"/>
    <property type="evidence" value="ECO:0007669"/>
    <property type="project" value="TreeGrafter"/>
</dbReference>
<comment type="similarity">
    <text evidence="3">Belongs to the RimP family.</text>
</comment>
<dbReference type="GO" id="GO:0000028">
    <property type="term" value="P:ribosomal small subunit assembly"/>
    <property type="evidence" value="ECO:0007669"/>
    <property type="project" value="TreeGrafter"/>
</dbReference>
<dbReference type="SUPFAM" id="SSF75420">
    <property type="entry name" value="YhbC-like, N-terminal domain"/>
    <property type="match status" value="1"/>
</dbReference>